<organism evidence="2 3">
    <name type="scientific">Araneus ventricosus</name>
    <name type="common">Orbweaver spider</name>
    <name type="synonym">Epeira ventricosa</name>
    <dbReference type="NCBI Taxonomy" id="182803"/>
    <lineage>
        <taxon>Eukaryota</taxon>
        <taxon>Metazoa</taxon>
        <taxon>Ecdysozoa</taxon>
        <taxon>Arthropoda</taxon>
        <taxon>Chelicerata</taxon>
        <taxon>Arachnida</taxon>
        <taxon>Araneae</taxon>
        <taxon>Araneomorphae</taxon>
        <taxon>Entelegynae</taxon>
        <taxon>Araneoidea</taxon>
        <taxon>Araneidae</taxon>
        <taxon>Araneus</taxon>
    </lineage>
</organism>
<dbReference type="Proteomes" id="UP000499080">
    <property type="component" value="Unassembled WGS sequence"/>
</dbReference>
<reference evidence="2 3" key="1">
    <citation type="journal article" date="2019" name="Sci. Rep.">
        <title>Orb-weaving spider Araneus ventricosus genome elucidates the spidroin gene catalogue.</title>
        <authorList>
            <person name="Kono N."/>
            <person name="Nakamura H."/>
            <person name="Ohtoshi R."/>
            <person name="Moran D.A.P."/>
            <person name="Shinohara A."/>
            <person name="Yoshida Y."/>
            <person name="Fujiwara M."/>
            <person name="Mori M."/>
            <person name="Tomita M."/>
            <person name="Arakawa K."/>
        </authorList>
    </citation>
    <scope>NUCLEOTIDE SEQUENCE [LARGE SCALE GENOMIC DNA]</scope>
</reference>
<protein>
    <submittedName>
        <fullName evidence="2">Uncharacterized protein</fullName>
    </submittedName>
</protein>
<feature type="region of interest" description="Disordered" evidence="1">
    <location>
        <begin position="201"/>
        <end position="220"/>
    </location>
</feature>
<feature type="compositionally biased region" description="Polar residues" evidence="1">
    <location>
        <begin position="138"/>
        <end position="157"/>
    </location>
</feature>
<dbReference type="GO" id="GO:0004438">
    <property type="term" value="F:phosphatidylinositol-3-phosphate phosphatase activity"/>
    <property type="evidence" value="ECO:0007669"/>
    <property type="project" value="InterPro"/>
</dbReference>
<feature type="region of interest" description="Disordered" evidence="1">
    <location>
        <begin position="138"/>
        <end position="181"/>
    </location>
</feature>
<dbReference type="PANTHER" id="PTHR13524">
    <property type="entry name" value="MYOTUBULARIN-RELATED"/>
    <property type="match status" value="1"/>
</dbReference>
<evidence type="ECO:0000256" key="1">
    <source>
        <dbReference type="SAM" id="MobiDB-lite"/>
    </source>
</evidence>
<evidence type="ECO:0000313" key="2">
    <source>
        <dbReference type="EMBL" id="GBN79729.1"/>
    </source>
</evidence>
<sequence>MSYGLTRPNSSYQLLRPLAVFSVHDLPSRLKVGEEILFFCFEFLKFITSDDFSSRKRSRKISSNCTDPPLDVLLEEDSTEKSFINSISSSNLQKLENGSASIFYTSLESNPDNYASMFYSCIDSGDDSDSVKSVKLNIQNDGSSDSDNPPTLVNSADSLSNQNGLSSSSSPVPVPNARPRFDSMSSLGSWQYVSGTGSLLGSVTSRSSSEMNSNGSHSSS</sequence>
<keyword evidence="3" id="KW-1185">Reference proteome</keyword>
<dbReference type="EMBL" id="BGPR01018643">
    <property type="protein sequence ID" value="GBN79729.1"/>
    <property type="molecule type" value="Genomic_DNA"/>
</dbReference>
<comment type="caution">
    <text evidence="2">The sequence shown here is derived from an EMBL/GenBank/DDBJ whole genome shotgun (WGS) entry which is preliminary data.</text>
</comment>
<gene>
    <name evidence="2" type="ORF">AVEN_226067_1</name>
</gene>
<accession>A0A4Y2RWW4</accession>
<dbReference type="AlphaFoldDB" id="A0A4Y2RWW4"/>
<name>A0A4Y2RWW4_ARAVE</name>
<evidence type="ECO:0000313" key="3">
    <source>
        <dbReference type="Proteomes" id="UP000499080"/>
    </source>
</evidence>
<feature type="compositionally biased region" description="Low complexity" evidence="1">
    <location>
        <begin position="158"/>
        <end position="171"/>
    </location>
</feature>
<proteinExistence type="predicted"/>
<dbReference type="PANTHER" id="PTHR13524:SF2">
    <property type="entry name" value="MYOTUBULARIN-RELATED PROTEIN 14"/>
    <property type="match status" value="1"/>
</dbReference>
<dbReference type="InterPro" id="IPR039802">
    <property type="entry name" value="MTMR14"/>
</dbReference>